<dbReference type="Gene3D" id="6.10.140.140">
    <property type="match status" value="1"/>
</dbReference>
<evidence type="ECO:0000313" key="3">
    <source>
        <dbReference type="Proteomes" id="UP000694415"/>
    </source>
</evidence>
<dbReference type="InterPro" id="IPR050169">
    <property type="entry name" value="Krueppel_C2H2_ZnF"/>
</dbReference>
<reference evidence="2" key="2">
    <citation type="submission" date="2025-09" db="UniProtKB">
        <authorList>
            <consortium name="Ensembl"/>
        </authorList>
    </citation>
    <scope>IDENTIFICATION</scope>
</reference>
<dbReference type="Ensembl" id="ENSMSIT00000025052.1">
    <property type="protein sequence ID" value="ENSMSIP00000019853.1"/>
    <property type="gene ID" value="ENSMSIG00000016851.1"/>
</dbReference>
<protein>
    <recommendedName>
        <fullName evidence="1">KRAB domain-containing protein</fullName>
    </recommendedName>
</protein>
<feature type="domain" description="KRAB" evidence="1">
    <location>
        <begin position="4"/>
        <end position="62"/>
    </location>
</feature>
<dbReference type="CDD" id="cd07765">
    <property type="entry name" value="KRAB_A-box"/>
    <property type="match status" value="1"/>
</dbReference>
<dbReference type="PROSITE" id="PS50805">
    <property type="entry name" value="KRAB"/>
    <property type="match status" value="1"/>
</dbReference>
<dbReference type="InterPro" id="IPR036051">
    <property type="entry name" value="KRAB_dom_sf"/>
</dbReference>
<organism evidence="2 3">
    <name type="scientific">Mus spicilegus</name>
    <name type="common">Mound-building mouse</name>
    <dbReference type="NCBI Taxonomy" id="10103"/>
    <lineage>
        <taxon>Eukaryota</taxon>
        <taxon>Metazoa</taxon>
        <taxon>Chordata</taxon>
        <taxon>Craniata</taxon>
        <taxon>Vertebrata</taxon>
        <taxon>Euteleostomi</taxon>
        <taxon>Mammalia</taxon>
        <taxon>Eutheria</taxon>
        <taxon>Euarchontoglires</taxon>
        <taxon>Glires</taxon>
        <taxon>Rodentia</taxon>
        <taxon>Myomorpha</taxon>
        <taxon>Muroidea</taxon>
        <taxon>Muridae</taxon>
        <taxon>Murinae</taxon>
        <taxon>Mus</taxon>
        <taxon>Mus</taxon>
    </lineage>
</organism>
<dbReference type="InterPro" id="IPR001909">
    <property type="entry name" value="KRAB"/>
</dbReference>
<dbReference type="Pfam" id="PF01352">
    <property type="entry name" value="KRAB"/>
    <property type="match status" value="1"/>
</dbReference>
<dbReference type="PANTHER" id="PTHR23232">
    <property type="entry name" value="KRAB DOMAIN C2H2 ZINC FINGER"/>
    <property type="match status" value="1"/>
</dbReference>
<dbReference type="GO" id="GO:0006355">
    <property type="term" value="P:regulation of DNA-templated transcription"/>
    <property type="evidence" value="ECO:0007669"/>
    <property type="project" value="InterPro"/>
</dbReference>
<name>A0A8C6HD96_MUSSI</name>
<reference evidence="2" key="1">
    <citation type="submission" date="2025-08" db="UniProtKB">
        <authorList>
            <consortium name="Ensembl"/>
        </authorList>
    </citation>
    <scope>IDENTIFICATION</scope>
</reference>
<dbReference type="PANTHER" id="PTHR23232:SF158">
    <property type="entry name" value="KRAB DOMAIN-CONTAINING PROTEIN 5"/>
    <property type="match status" value="1"/>
</dbReference>
<accession>A0A8C6HD96</accession>
<dbReference type="AlphaFoldDB" id="A0A8C6HD96"/>
<dbReference type="SUPFAM" id="SSF109640">
    <property type="entry name" value="KRAB domain (Kruppel-associated box)"/>
    <property type="match status" value="1"/>
</dbReference>
<sequence>MGLLTFRDVAVEFSVDEWECLNCSQRALYTDVMKENYSNLLFLGENTFLVEFQINPFNLHLL</sequence>
<dbReference type="SMART" id="SM00349">
    <property type="entry name" value="KRAB"/>
    <property type="match status" value="1"/>
</dbReference>
<dbReference type="GeneTree" id="ENSGT01140000282945"/>
<evidence type="ECO:0000313" key="2">
    <source>
        <dbReference type="Ensembl" id="ENSMSIP00000019853.1"/>
    </source>
</evidence>
<proteinExistence type="predicted"/>
<evidence type="ECO:0000259" key="1">
    <source>
        <dbReference type="PROSITE" id="PS50805"/>
    </source>
</evidence>
<dbReference type="Proteomes" id="UP000694415">
    <property type="component" value="Unplaced"/>
</dbReference>
<keyword evidence="3" id="KW-1185">Reference proteome</keyword>